<feature type="transmembrane region" description="Helical" evidence="8">
    <location>
        <begin position="476"/>
        <end position="497"/>
    </location>
</feature>
<feature type="transmembrane region" description="Helical" evidence="8">
    <location>
        <begin position="509"/>
        <end position="528"/>
    </location>
</feature>
<dbReference type="Proteomes" id="UP000291404">
    <property type="component" value="Unassembled WGS sequence"/>
</dbReference>
<dbReference type="SUPFAM" id="SSF52540">
    <property type="entry name" value="P-loop containing nucleoside triphosphate hydrolases"/>
    <property type="match status" value="1"/>
</dbReference>
<evidence type="ECO:0000313" key="11">
    <source>
        <dbReference type="Proteomes" id="UP000291404"/>
    </source>
</evidence>
<dbReference type="Gene3D" id="3.40.50.300">
    <property type="entry name" value="P-loop containing nucleotide triphosphate hydrolases"/>
    <property type="match status" value="1"/>
</dbReference>
<organism evidence="10 11">
    <name type="scientific">Hamiltosporidium magnivora</name>
    <dbReference type="NCBI Taxonomy" id="148818"/>
    <lineage>
        <taxon>Eukaryota</taxon>
        <taxon>Fungi</taxon>
        <taxon>Fungi incertae sedis</taxon>
        <taxon>Microsporidia</taxon>
        <taxon>Dubosqiidae</taxon>
        <taxon>Hamiltosporidium</taxon>
    </lineage>
</organism>
<dbReference type="STRING" id="148818.A0A4Q9LF57"/>
<keyword evidence="4" id="KW-0547">Nucleotide-binding</keyword>
<evidence type="ECO:0000256" key="8">
    <source>
        <dbReference type="SAM" id="Phobius"/>
    </source>
</evidence>
<evidence type="ECO:0000256" key="7">
    <source>
        <dbReference type="ARBA" id="ARBA00023136"/>
    </source>
</evidence>
<keyword evidence="2" id="KW-0813">Transport</keyword>
<dbReference type="SMART" id="SM00382">
    <property type="entry name" value="AAA"/>
    <property type="match status" value="1"/>
</dbReference>
<feature type="transmembrane region" description="Helical" evidence="8">
    <location>
        <begin position="395"/>
        <end position="412"/>
    </location>
</feature>
<dbReference type="InterPro" id="IPR003593">
    <property type="entry name" value="AAA+_ATPase"/>
</dbReference>
<name>A0A4Q9LF57_9MICR</name>
<dbReference type="InterPro" id="IPR003439">
    <property type="entry name" value="ABC_transporter-like_ATP-bd"/>
</dbReference>
<evidence type="ECO:0000259" key="9">
    <source>
        <dbReference type="PROSITE" id="PS50893"/>
    </source>
</evidence>
<comment type="subcellular location">
    <subcellularLocation>
        <location evidence="1">Membrane</location>
        <topology evidence="1">Multi-pass membrane protein</topology>
    </subcellularLocation>
</comment>
<evidence type="ECO:0000256" key="1">
    <source>
        <dbReference type="ARBA" id="ARBA00004141"/>
    </source>
</evidence>
<keyword evidence="5" id="KW-0067">ATP-binding</keyword>
<protein>
    <submittedName>
        <fullName evidence="10">ABC transporter</fullName>
    </submittedName>
</protein>
<accession>A0A4Q9LF57</accession>
<dbReference type="GO" id="GO:0005524">
    <property type="term" value="F:ATP binding"/>
    <property type="evidence" value="ECO:0007669"/>
    <property type="project" value="UniProtKB-KW"/>
</dbReference>
<dbReference type="PANTHER" id="PTHR48041:SF139">
    <property type="entry name" value="PROTEIN SCARLET"/>
    <property type="match status" value="1"/>
</dbReference>
<keyword evidence="11" id="KW-1185">Reference proteome</keyword>
<keyword evidence="7 8" id="KW-0472">Membrane</keyword>
<evidence type="ECO:0000313" key="10">
    <source>
        <dbReference type="EMBL" id="TBU06627.1"/>
    </source>
</evidence>
<sequence>MNVEWKNLNIELINKNKSIDKKYIKLVQNAYGEAKVGELCALMGPSGSGKTTLLKALAGRIPDGSRTSGVITCNKSERKQSDWINNVAFVDQDDCCFDDLTIRQTITYSAKFRLKNTNIKVKDKVDAILTSLDLTKVADNRTKSISGGERKRTMIGVELVSDPKIILLDEPTSGLDSSYALDIIKLFKKIAEKNNVTIIFTIHQPSYEMFLLFDRLILLFNGNTVYNNAALDFKSKAESFGFIKREFCSEPEFAIEILKFREEYKEIPENLTSINKMITETFGNQEEFKITKEATRNMFYNGFFPNFFHVLILLERRFRLYFFGINSLQYLLYFFIALLAFGIINIDCVHAKWREYGVKALLSIILRIDDTKALQLRDFYFDTNELAIKREYERIIISVLLINAQSVFSSVFNGSVSHSFLNERNCIKREISVRSFTTISYYTSVLFYQIFLNILSTGLFIGIFKLYFGDFLYSHFYLFSSISYFSFLPLLLLIGTIANNTAFPSILNMIFSLSTSISPHLLALMHFYLKKTAKFKYIKIFRIFALVPFYDIRYIFSMKCIDSIDKKIFSNSKYFTSLTWSLYKLKSVLGDFFEIEEIDIKLMTYLFFGITAAIIFVSIVLLNQFLRPEMRLKLQRKST</sequence>
<evidence type="ECO:0000256" key="3">
    <source>
        <dbReference type="ARBA" id="ARBA00022692"/>
    </source>
</evidence>
<dbReference type="AlphaFoldDB" id="A0A4Q9LF57"/>
<feature type="transmembrane region" description="Helical" evidence="8">
    <location>
        <begin position="445"/>
        <end position="464"/>
    </location>
</feature>
<reference evidence="10 11" key="1">
    <citation type="submission" date="2017-12" db="EMBL/GenBank/DDBJ databases">
        <authorList>
            <person name="Pombert J.-F."/>
            <person name="Haag K.L."/>
            <person name="Ebert D."/>
        </authorList>
    </citation>
    <scope>NUCLEOTIDE SEQUENCE [LARGE SCALE GENOMIC DNA]</scope>
    <source>
        <strain evidence="10">BE-OM-2</strain>
    </source>
</reference>
<dbReference type="InterPro" id="IPR027417">
    <property type="entry name" value="P-loop_NTPase"/>
</dbReference>
<dbReference type="Pfam" id="PF00005">
    <property type="entry name" value="ABC_tran"/>
    <property type="match status" value="1"/>
</dbReference>
<dbReference type="VEuPathDB" id="MicrosporidiaDB:CWI39_0331p0020"/>
<evidence type="ECO:0000256" key="4">
    <source>
        <dbReference type="ARBA" id="ARBA00022741"/>
    </source>
</evidence>
<comment type="caution">
    <text evidence="10">The sequence shown here is derived from an EMBL/GenBank/DDBJ whole genome shotgun (WGS) entry which is preliminary data.</text>
</comment>
<keyword evidence="6 8" id="KW-1133">Transmembrane helix</keyword>
<gene>
    <name evidence="10" type="ORF">CWI36_0409p0020</name>
</gene>
<evidence type="ECO:0000256" key="6">
    <source>
        <dbReference type="ARBA" id="ARBA00022989"/>
    </source>
</evidence>
<keyword evidence="3 8" id="KW-0812">Transmembrane</keyword>
<feature type="transmembrane region" description="Helical" evidence="8">
    <location>
        <begin position="602"/>
        <end position="626"/>
    </location>
</feature>
<dbReference type="InterPro" id="IPR050352">
    <property type="entry name" value="ABCG_transporters"/>
</dbReference>
<evidence type="ECO:0000256" key="5">
    <source>
        <dbReference type="ARBA" id="ARBA00022840"/>
    </source>
</evidence>
<proteinExistence type="predicted"/>
<dbReference type="PANTHER" id="PTHR48041">
    <property type="entry name" value="ABC TRANSPORTER G FAMILY MEMBER 28"/>
    <property type="match status" value="1"/>
</dbReference>
<feature type="transmembrane region" description="Helical" evidence="8">
    <location>
        <begin position="320"/>
        <end position="344"/>
    </location>
</feature>
<dbReference type="GO" id="GO:0016887">
    <property type="term" value="F:ATP hydrolysis activity"/>
    <property type="evidence" value="ECO:0007669"/>
    <property type="project" value="InterPro"/>
</dbReference>
<dbReference type="VEuPathDB" id="MicrosporidiaDB:CWI36_0409p0020"/>
<evidence type="ECO:0000256" key="2">
    <source>
        <dbReference type="ARBA" id="ARBA00022448"/>
    </source>
</evidence>
<dbReference type="PROSITE" id="PS50893">
    <property type="entry name" value="ABC_TRANSPORTER_2"/>
    <property type="match status" value="1"/>
</dbReference>
<dbReference type="EMBL" id="PITI01000409">
    <property type="protein sequence ID" value="TBU06627.1"/>
    <property type="molecule type" value="Genomic_DNA"/>
</dbReference>
<dbReference type="GO" id="GO:0042626">
    <property type="term" value="F:ATPase-coupled transmembrane transporter activity"/>
    <property type="evidence" value="ECO:0007669"/>
    <property type="project" value="TreeGrafter"/>
</dbReference>
<dbReference type="GO" id="GO:0016020">
    <property type="term" value="C:membrane"/>
    <property type="evidence" value="ECO:0007669"/>
    <property type="project" value="UniProtKB-SubCell"/>
</dbReference>
<feature type="domain" description="ABC transporter" evidence="9">
    <location>
        <begin position="10"/>
        <end position="246"/>
    </location>
</feature>